<comment type="caution">
    <text evidence="2">The sequence shown here is derived from an EMBL/GenBank/DDBJ whole genome shotgun (WGS) entry which is preliminary data.</text>
</comment>
<dbReference type="PROSITE" id="PS50206">
    <property type="entry name" value="RHODANESE_3"/>
    <property type="match status" value="1"/>
</dbReference>
<reference evidence="2 3" key="1">
    <citation type="submission" date="2020-08" db="EMBL/GenBank/DDBJ databases">
        <title>Genomic Encyclopedia of Type Strains, Phase IV (KMG-IV): sequencing the most valuable type-strain genomes for metagenomic binning, comparative biology and taxonomic classification.</title>
        <authorList>
            <person name="Goeker M."/>
        </authorList>
    </citation>
    <scope>NUCLEOTIDE SEQUENCE [LARGE SCALE GENOMIC DNA]</scope>
    <source>
        <strain evidence="2 3">DSM 2461</strain>
    </source>
</reference>
<dbReference type="SMART" id="SM00450">
    <property type="entry name" value="RHOD"/>
    <property type="match status" value="1"/>
</dbReference>
<protein>
    <submittedName>
        <fullName evidence="2">Rhodanese-related sulfurtransferase</fullName>
    </submittedName>
</protein>
<dbReference type="Proteomes" id="UP000587760">
    <property type="component" value="Unassembled WGS sequence"/>
</dbReference>
<proteinExistence type="predicted"/>
<keyword evidence="2" id="KW-0808">Transferase</keyword>
<dbReference type="AlphaFoldDB" id="A0A841RGP7"/>
<dbReference type="RefSeq" id="WP_184748797.1">
    <property type="nucleotide sequence ID" value="NZ_JACHGJ010000013.1"/>
</dbReference>
<evidence type="ECO:0000313" key="2">
    <source>
        <dbReference type="EMBL" id="MBB6482561.1"/>
    </source>
</evidence>
<dbReference type="InterPro" id="IPR001763">
    <property type="entry name" value="Rhodanese-like_dom"/>
</dbReference>
<dbReference type="CDD" id="cd00158">
    <property type="entry name" value="RHOD"/>
    <property type="match status" value="1"/>
</dbReference>
<keyword evidence="3" id="KW-1185">Reference proteome</keyword>
<gene>
    <name evidence="2" type="ORF">HNR50_004261</name>
</gene>
<dbReference type="Pfam" id="PF00581">
    <property type="entry name" value="Rhodanese"/>
    <property type="match status" value="1"/>
</dbReference>
<dbReference type="SUPFAM" id="SSF52821">
    <property type="entry name" value="Rhodanese/Cell cycle control phosphatase"/>
    <property type="match status" value="1"/>
</dbReference>
<evidence type="ECO:0000313" key="3">
    <source>
        <dbReference type="Proteomes" id="UP000587760"/>
    </source>
</evidence>
<feature type="domain" description="Rhodanese" evidence="1">
    <location>
        <begin position="16"/>
        <end position="99"/>
    </location>
</feature>
<dbReference type="EMBL" id="JACHGJ010000013">
    <property type="protein sequence ID" value="MBB6482561.1"/>
    <property type="molecule type" value="Genomic_DNA"/>
</dbReference>
<organism evidence="2 3">
    <name type="scientific">Spirochaeta isovalerica</name>
    <dbReference type="NCBI Taxonomy" id="150"/>
    <lineage>
        <taxon>Bacteria</taxon>
        <taxon>Pseudomonadati</taxon>
        <taxon>Spirochaetota</taxon>
        <taxon>Spirochaetia</taxon>
        <taxon>Spirochaetales</taxon>
        <taxon>Spirochaetaceae</taxon>
        <taxon>Spirochaeta</taxon>
    </lineage>
</organism>
<dbReference type="InterPro" id="IPR036873">
    <property type="entry name" value="Rhodanese-like_dom_sf"/>
</dbReference>
<sequence>MDYRRWSQLDRLISQKNFEYLLIDIRSEREYERAHIPTAVSIPYEKLITSLPVENMFLTIIVYGGKGNKPVAAARYLSRSGYFNVTSFGAISRWKGELTRIGYKGEKHIEYSEKGRADFPV</sequence>
<dbReference type="GO" id="GO:0016740">
    <property type="term" value="F:transferase activity"/>
    <property type="evidence" value="ECO:0007669"/>
    <property type="project" value="UniProtKB-KW"/>
</dbReference>
<name>A0A841RGP7_9SPIO</name>
<evidence type="ECO:0000259" key="1">
    <source>
        <dbReference type="PROSITE" id="PS50206"/>
    </source>
</evidence>
<accession>A0A841RGP7</accession>
<dbReference type="Gene3D" id="3.40.250.10">
    <property type="entry name" value="Rhodanese-like domain"/>
    <property type="match status" value="1"/>
</dbReference>